<dbReference type="AlphaFoldDB" id="A0A1J5Q6G1"/>
<dbReference type="EMBL" id="MLJW01001337">
    <property type="protein sequence ID" value="OIQ78778.1"/>
    <property type="molecule type" value="Genomic_DNA"/>
</dbReference>
<proteinExistence type="predicted"/>
<evidence type="ECO:0000313" key="2">
    <source>
        <dbReference type="EMBL" id="OIQ78778.1"/>
    </source>
</evidence>
<reference evidence="2" key="1">
    <citation type="submission" date="2016-10" db="EMBL/GenBank/DDBJ databases">
        <title>Sequence of Gallionella enrichment culture.</title>
        <authorList>
            <person name="Poehlein A."/>
            <person name="Muehling M."/>
            <person name="Daniel R."/>
        </authorList>
    </citation>
    <scope>NUCLEOTIDE SEQUENCE</scope>
</reference>
<accession>A0A1J5Q6G1</accession>
<organism evidence="2">
    <name type="scientific">mine drainage metagenome</name>
    <dbReference type="NCBI Taxonomy" id="410659"/>
    <lineage>
        <taxon>unclassified sequences</taxon>
        <taxon>metagenomes</taxon>
        <taxon>ecological metagenomes</taxon>
    </lineage>
</organism>
<sequence length="140" mass="15076">MRGAVGRAQPGVAEQRPRRVDRLDDDQAAAAVGPRRQRHARKLDGGGHAQPVGAGVPRERGRQRRVALHDQRAAEQLRGVALQRTLQALGEEFDAAQRRGGQQQCAPQQPQLRRAQFAHDVGGGAAELHDVNPAAAAARD</sequence>
<comment type="caution">
    <text evidence="2">The sequence shown here is derived from an EMBL/GenBank/DDBJ whole genome shotgun (WGS) entry which is preliminary data.</text>
</comment>
<evidence type="ECO:0000256" key="1">
    <source>
        <dbReference type="SAM" id="MobiDB-lite"/>
    </source>
</evidence>
<name>A0A1J5Q6G1_9ZZZZ</name>
<gene>
    <name evidence="2" type="ORF">GALL_395090</name>
</gene>
<protein>
    <submittedName>
        <fullName evidence="2">Uncharacterized protein</fullName>
    </submittedName>
</protein>
<feature type="region of interest" description="Disordered" evidence="1">
    <location>
        <begin position="1"/>
        <end position="62"/>
    </location>
</feature>